<evidence type="ECO:0000313" key="3">
    <source>
        <dbReference type="Proteomes" id="UP000027920"/>
    </source>
</evidence>
<dbReference type="RefSeq" id="XP_013259016.1">
    <property type="nucleotide sequence ID" value="XM_013403562.1"/>
</dbReference>
<name>A0A072P978_9EURO</name>
<evidence type="ECO:0000256" key="1">
    <source>
        <dbReference type="SAM" id="MobiDB-lite"/>
    </source>
</evidence>
<keyword evidence="3" id="KW-1185">Reference proteome</keyword>
<dbReference type="AlphaFoldDB" id="A0A072P978"/>
<organism evidence="2 3">
    <name type="scientific">Exophiala aquamarina CBS 119918</name>
    <dbReference type="NCBI Taxonomy" id="1182545"/>
    <lineage>
        <taxon>Eukaryota</taxon>
        <taxon>Fungi</taxon>
        <taxon>Dikarya</taxon>
        <taxon>Ascomycota</taxon>
        <taxon>Pezizomycotina</taxon>
        <taxon>Eurotiomycetes</taxon>
        <taxon>Chaetothyriomycetidae</taxon>
        <taxon>Chaetothyriales</taxon>
        <taxon>Herpotrichiellaceae</taxon>
        <taxon>Exophiala</taxon>
    </lineage>
</organism>
<proteinExistence type="predicted"/>
<dbReference type="OrthoDB" id="2245989at2759"/>
<feature type="compositionally biased region" description="Low complexity" evidence="1">
    <location>
        <begin position="46"/>
        <end position="64"/>
    </location>
</feature>
<accession>A0A072P978</accession>
<dbReference type="PANTHER" id="PTHR38116:SF1">
    <property type="entry name" value="BZIP DOMAIN-CONTAINING PROTEIN"/>
    <property type="match status" value="1"/>
</dbReference>
<sequence length="225" mass="25248">MGRAVNPEDDNWFGIQDPRKRKQIQDRLAQRARRRRLAESKKCGPSSSSATDSDTGDYTSASGGVRQPSRRCEQGSPCLVPRIPRSPSGSYYQALVPTSNPDRSFMCQLPGSVYAALFNNGSMMGIACSVNVPDISRPTGPDIPESLHPTKLQLTTTHPLWIDRFPFPKMRDNMITLLGIINEEEFLRDLFCLTSFSLEPGSPPWDPAGWKIGREFSEKWGYLFY</sequence>
<evidence type="ECO:0000313" key="2">
    <source>
        <dbReference type="EMBL" id="KEF56426.1"/>
    </source>
</evidence>
<dbReference type="VEuPathDB" id="FungiDB:A1O9_08007"/>
<dbReference type="Proteomes" id="UP000027920">
    <property type="component" value="Unassembled WGS sequence"/>
</dbReference>
<dbReference type="HOGENOM" id="CLU_033726_1_0_1"/>
<evidence type="ECO:0008006" key="4">
    <source>
        <dbReference type="Google" id="ProtNLM"/>
    </source>
</evidence>
<gene>
    <name evidence="2" type="ORF">A1O9_08007</name>
</gene>
<dbReference type="Pfam" id="PF11905">
    <property type="entry name" value="DUF3425"/>
    <property type="match status" value="1"/>
</dbReference>
<protein>
    <recommendedName>
        <fullName evidence="4">BZIP domain-containing protein</fullName>
    </recommendedName>
</protein>
<comment type="caution">
    <text evidence="2">The sequence shown here is derived from an EMBL/GenBank/DDBJ whole genome shotgun (WGS) entry which is preliminary data.</text>
</comment>
<dbReference type="InterPro" id="IPR021833">
    <property type="entry name" value="DUF3425"/>
</dbReference>
<feature type="region of interest" description="Disordered" evidence="1">
    <location>
        <begin position="1"/>
        <end position="84"/>
    </location>
</feature>
<dbReference type="GeneID" id="25282920"/>
<reference evidence="2 3" key="1">
    <citation type="submission" date="2013-03" db="EMBL/GenBank/DDBJ databases">
        <title>The Genome Sequence of Exophiala aquamarina CBS 119918.</title>
        <authorList>
            <consortium name="The Broad Institute Genomics Platform"/>
            <person name="Cuomo C."/>
            <person name="de Hoog S."/>
            <person name="Gorbushina A."/>
            <person name="Walker B."/>
            <person name="Young S.K."/>
            <person name="Zeng Q."/>
            <person name="Gargeya S."/>
            <person name="Fitzgerald M."/>
            <person name="Haas B."/>
            <person name="Abouelleil A."/>
            <person name="Allen A.W."/>
            <person name="Alvarado L."/>
            <person name="Arachchi H.M."/>
            <person name="Berlin A.M."/>
            <person name="Chapman S.B."/>
            <person name="Gainer-Dewar J."/>
            <person name="Goldberg J."/>
            <person name="Griggs A."/>
            <person name="Gujja S."/>
            <person name="Hansen M."/>
            <person name="Howarth C."/>
            <person name="Imamovic A."/>
            <person name="Ireland A."/>
            <person name="Larimer J."/>
            <person name="McCowan C."/>
            <person name="Murphy C."/>
            <person name="Pearson M."/>
            <person name="Poon T.W."/>
            <person name="Priest M."/>
            <person name="Roberts A."/>
            <person name="Saif S."/>
            <person name="Shea T."/>
            <person name="Sisk P."/>
            <person name="Sykes S."/>
            <person name="Wortman J."/>
            <person name="Nusbaum C."/>
            <person name="Birren B."/>
        </authorList>
    </citation>
    <scope>NUCLEOTIDE SEQUENCE [LARGE SCALE GENOMIC DNA]</scope>
    <source>
        <strain evidence="2 3">CBS 119918</strain>
    </source>
</reference>
<dbReference type="EMBL" id="AMGV01000006">
    <property type="protein sequence ID" value="KEF56426.1"/>
    <property type="molecule type" value="Genomic_DNA"/>
</dbReference>
<dbReference type="PANTHER" id="PTHR38116">
    <property type="entry name" value="CHROMOSOME 7, WHOLE GENOME SHOTGUN SEQUENCE"/>
    <property type="match status" value="1"/>
</dbReference>